<dbReference type="PANTHER" id="PTHR11802:SF472">
    <property type="entry name" value="SERINE CARBOXYPEPTIDASE CPVL-RELATED"/>
    <property type="match status" value="1"/>
</dbReference>
<dbReference type="Gene3D" id="3.40.50.1820">
    <property type="entry name" value="alpha/beta hydrolase"/>
    <property type="match status" value="1"/>
</dbReference>
<evidence type="ECO:0000256" key="5">
    <source>
        <dbReference type="ARBA" id="ARBA00022801"/>
    </source>
</evidence>
<name>A0A443S6C6_9ACAR</name>
<dbReference type="Pfam" id="PF00450">
    <property type="entry name" value="Peptidase_S10"/>
    <property type="match status" value="1"/>
</dbReference>
<keyword evidence="5" id="KW-0378">Hydrolase</keyword>
<dbReference type="STRING" id="299467.A0A443S6C6"/>
<evidence type="ECO:0000256" key="2">
    <source>
        <dbReference type="ARBA" id="ARBA00022645"/>
    </source>
</evidence>
<dbReference type="EMBL" id="NCKV01007156">
    <property type="protein sequence ID" value="RWS23090.1"/>
    <property type="molecule type" value="Genomic_DNA"/>
</dbReference>
<sequence length="280" mass="32289">EQQKNEFYATGYSYGGKYIPAIAQKITKESNPIINLKGIAVGNGFFDPYTNIAYGPYLYQLSLIDENQKLEFDRKEKEIQQLIDSERLEEAFRAMDVLILKALVTEPTYFNNCTGYNHYYDFLLTNDPIKSNAMVALLNKAKVHKAIHVGKHEFILGGDTNFPVINALIDDFMRSVKDIVVDLLNSNCRVLFYSGNLDIVIPPVFTTRFLDVLNNWKYRDEYLNSERKIWKLTSNADVAGYIKKATNFDYVVLRNAGHMVPFFQPRVMYSLIINFVQNEL</sequence>
<keyword evidence="8" id="KW-1185">Reference proteome</keyword>
<evidence type="ECO:0000256" key="4">
    <source>
        <dbReference type="ARBA" id="ARBA00022729"/>
    </source>
</evidence>
<comment type="caution">
    <text evidence="7">The sequence shown here is derived from an EMBL/GenBank/DDBJ whole genome shotgun (WGS) entry which is preliminary data.</text>
</comment>
<comment type="similarity">
    <text evidence="1">Belongs to the peptidase S10 family.</text>
</comment>
<dbReference type="OrthoDB" id="443318at2759"/>
<dbReference type="InterPro" id="IPR029058">
    <property type="entry name" value="AB_hydrolase_fold"/>
</dbReference>
<dbReference type="GO" id="GO:0006508">
    <property type="term" value="P:proteolysis"/>
    <property type="evidence" value="ECO:0007669"/>
    <property type="project" value="UniProtKB-KW"/>
</dbReference>
<keyword evidence="6" id="KW-0325">Glycoprotein</keyword>
<keyword evidence="3" id="KW-0645">Protease</keyword>
<accession>A0A443S6C6</accession>
<protein>
    <submittedName>
        <fullName evidence="7">Putative serine carboxypeptidase CPVL-like protein</fullName>
    </submittedName>
</protein>
<dbReference type="SUPFAM" id="SSF53474">
    <property type="entry name" value="alpha/beta-Hydrolases"/>
    <property type="match status" value="1"/>
</dbReference>
<organism evidence="7 8">
    <name type="scientific">Leptotrombidium deliense</name>
    <dbReference type="NCBI Taxonomy" id="299467"/>
    <lineage>
        <taxon>Eukaryota</taxon>
        <taxon>Metazoa</taxon>
        <taxon>Ecdysozoa</taxon>
        <taxon>Arthropoda</taxon>
        <taxon>Chelicerata</taxon>
        <taxon>Arachnida</taxon>
        <taxon>Acari</taxon>
        <taxon>Acariformes</taxon>
        <taxon>Trombidiformes</taxon>
        <taxon>Prostigmata</taxon>
        <taxon>Anystina</taxon>
        <taxon>Parasitengona</taxon>
        <taxon>Trombiculoidea</taxon>
        <taxon>Trombiculidae</taxon>
        <taxon>Leptotrombidium</taxon>
    </lineage>
</organism>
<dbReference type="Proteomes" id="UP000288716">
    <property type="component" value="Unassembled WGS sequence"/>
</dbReference>
<keyword evidence="2 7" id="KW-0121">Carboxypeptidase</keyword>
<evidence type="ECO:0000313" key="7">
    <source>
        <dbReference type="EMBL" id="RWS23090.1"/>
    </source>
</evidence>
<evidence type="ECO:0000256" key="1">
    <source>
        <dbReference type="ARBA" id="ARBA00009431"/>
    </source>
</evidence>
<feature type="non-terminal residue" evidence="7">
    <location>
        <position position="1"/>
    </location>
</feature>
<reference evidence="7 8" key="1">
    <citation type="journal article" date="2018" name="Gigascience">
        <title>Genomes of trombidid mites reveal novel predicted allergens and laterally-transferred genes associated with secondary metabolism.</title>
        <authorList>
            <person name="Dong X."/>
            <person name="Chaisiri K."/>
            <person name="Xia D."/>
            <person name="Armstrong S.D."/>
            <person name="Fang Y."/>
            <person name="Donnelly M.J."/>
            <person name="Kadowaki T."/>
            <person name="McGarry J.W."/>
            <person name="Darby A.C."/>
            <person name="Makepeace B.L."/>
        </authorList>
    </citation>
    <scope>NUCLEOTIDE SEQUENCE [LARGE SCALE GENOMIC DNA]</scope>
    <source>
        <strain evidence="7">UoL-UT</strain>
    </source>
</reference>
<evidence type="ECO:0000313" key="8">
    <source>
        <dbReference type="Proteomes" id="UP000288716"/>
    </source>
</evidence>
<dbReference type="VEuPathDB" id="VectorBase:LDEU008950"/>
<dbReference type="InterPro" id="IPR001563">
    <property type="entry name" value="Peptidase_S10"/>
</dbReference>
<proteinExistence type="inferred from homology"/>
<dbReference type="PANTHER" id="PTHR11802">
    <property type="entry name" value="SERINE PROTEASE FAMILY S10 SERINE CARBOXYPEPTIDASE"/>
    <property type="match status" value="1"/>
</dbReference>
<evidence type="ECO:0000256" key="6">
    <source>
        <dbReference type="ARBA" id="ARBA00023180"/>
    </source>
</evidence>
<dbReference type="GO" id="GO:0004185">
    <property type="term" value="F:serine-type carboxypeptidase activity"/>
    <property type="evidence" value="ECO:0007669"/>
    <property type="project" value="InterPro"/>
</dbReference>
<dbReference type="AlphaFoldDB" id="A0A443S6C6"/>
<keyword evidence="4" id="KW-0732">Signal</keyword>
<gene>
    <name evidence="7" type="ORF">B4U80_10551</name>
</gene>
<evidence type="ECO:0000256" key="3">
    <source>
        <dbReference type="ARBA" id="ARBA00022670"/>
    </source>
</evidence>